<dbReference type="SUPFAM" id="SSF69349">
    <property type="entry name" value="Phage fibre proteins"/>
    <property type="match status" value="1"/>
</dbReference>
<sequence length="438" mass="45538">MSNRTLDARIIIKNNLAATFVSNNPVLLKGEMGFENDTRKFKFGDGVTAWNDLAYASANPAVLKTTNPGISDSSYDVGVIWMNTTTKRAYVLTDNTAAAAVWKQVVFPEDLNSYEPKITGDVVTKFWSGTKTWRDLATDVRAIVLTGLSTATNAVIATGDTLLVALGKLQAQITAHGTRTDNPHSVTKAQVGLGSVDNTADSAKNVLSASKLTTARNISLTGDASASASFDGSANISLAMVLANVVTAGTGCKITVNAKGLVTGIAALSAADIPALTAAKITDLGSAATKNTGTSVGNVVVVNASGKIDDSLLPPLAITDTFEAGSQAEMLALTAQVGDICIRSDENKTYILKTAPATTLANWKELKTPTNGVISVNGQTGAITLTTSHITEGTNLYWTEARGTANFNTNFALKSVVGLSDGNKVLMDTDTLILNGGN</sequence>
<dbReference type="AlphaFoldDB" id="A0A644U631"/>
<gene>
    <name evidence="1" type="ORF">SDC9_20148</name>
    <name evidence="2" type="ORF">SDC9_20209</name>
</gene>
<organism evidence="2">
    <name type="scientific">bioreactor metagenome</name>
    <dbReference type="NCBI Taxonomy" id="1076179"/>
    <lineage>
        <taxon>unclassified sequences</taxon>
        <taxon>metagenomes</taxon>
        <taxon>ecological metagenomes</taxon>
    </lineage>
</organism>
<protein>
    <submittedName>
        <fullName evidence="2">Uncharacterized protein</fullName>
    </submittedName>
</protein>
<proteinExistence type="predicted"/>
<evidence type="ECO:0000313" key="1">
    <source>
        <dbReference type="EMBL" id="MPL74337.1"/>
    </source>
</evidence>
<evidence type="ECO:0000313" key="2">
    <source>
        <dbReference type="EMBL" id="MPL74398.1"/>
    </source>
</evidence>
<dbReference type="EMBL" id="VSSQ01000080">
    <property type="protein sequence ID" value="MPL74398.1"/>
    <property type="molecule type" value="Genomic_DNA"/>
</dbReference>
<reference evidence="2" key="1">
    <citation type="submission" date="2019-08" db="EMBL/GenBank/DDBJ databases">
        <authorList>
            <person name="Kucharzyk K."/>
            <person name="Murdoch R.W."/>
            <person name="Higgins S."/>
            <person name="Loffler F."/>
        </authorList>
    </citation>
    <scope>NUCLEOTIDE SEQUENCE</scope>
</reference>
<comment type="caution">
    <text evidence="2">The sequence shown here is derived from an EMBL/GenBank/DDBJ whole genome shotgun (WGS) entry which is preliminary data.</text>
</comment>
<name>A0A644U631_9ZZZZ</name>
<dbReference type="EMBL" id="VSSQ01000080">
    <property type="protein sequence ID" value="MPL74337.1"/>
    <property type="molecule type" value="Genomic_DNA"/>
</dbReference>
<accession>A0A644U631</accession>